<sequence>MAKDPKPALKPFEPEWLERSLDRYYTVGLLFMLVLIVAFPLYKLSEPNLRKDAKAEQQANYVVYGAELYKNTCAQCHGEKAAGGGSAPTLNSKEFLGATSDGQMQSIIGVGVPGSDMSAWNMDFGGALTSEQIRELVTYIRSFEPTAPSIPDWRKGATAGG</sequence>
<evidence type="ECO:0000313" key="11">
    <source>
        <dbReference type="EMBL" id="CAB4982048.1"/>
    </source>
</evidence>
<evidence type="ECO:0000313" key="10">
    <source>
        <dbReference type="EMBL" id="CAB4934392.1"/>
    </source>
</evidence>
<gene>
    <name evidence="7" type="ORF">UFOPK2656_00222</name>
    <name evidence="8" type="ORF">UFOPK3099_00997</name>
    <name evidence="9" type="ORF">UFOPK3267_02428</name>
    <name evidence="10" type="ORF">UFOPK3651_01697</name>
    <name evidence="11" type="ORF">UFOPK3931_00869</name>
    <name evidence="6" type="ORF">UFOPK4189_01970</name>
</gene>
<evidence type="ECO:0000313" key="7">
    <source>
        <dbReference type="EMBL" id="CAB4703784.1"/>
    </source>
</evidence>
<dbReference type="EMBL" id="CAFAAV010000060">
    <property type="protein sequence ID" value="CAB4814939.1"/>
    <property type="molecule type" value="Genomic_DNA"/>
</dbReference>
<dbReference type="EMBL" id="CAFBMT010000008">
    <property type="protein sequence ID" value="CAB4934392.1"/>
    <property type="molecule type" value="Genomic_DNA"/>
</dbReference>
<dbReference type="GO" id="GO:0020037">
    <property type="term" value="F:heme binding"/>
    <property type="evidence" value="ECO:0007669"/>
    <property type="project" value="InterPro"/>
</dbReference>
<keyword evidence="4" id="KW-0472">Membrane</keyword>
<keyword evidence="4" id="KW-1133">Transmembrane helix</keyword>
<dbReference type="PANTHER" id="PTHR35008">
    <property type="entry name" value="BLL4482 PROTEIN-RELATED"/>
    <property type="match status" value="1"/>
</dbReference>
<keyword evidence="3" id="KW-0408">Iron</keyword>
<dbReference type="EMBL" id="CAESGF010000011">
    <property type="protein sequence ID" value="CAB4364204.1"/>
    <property type="molecule type" value="Genomic_DNA"/>
</dbReference>
<proteinExistence type="predicted"/>
<keyword evidence="4" id="KW-0812">Transmembrane</keyword>
<evidence type="ECO:0000313" key="6">
    <source>
        <dbReference type="EMBL" id="CAB4364204.1"/>
    </source>
</evidence>
<evidence type="ECO:0000256" key="4">
    <source>
        <dbReference type="SAM" id="Phobius"/>
    </source>
</evidence>
<keyword evidence="1" id="KW-0349">Heme</keyword>
<protein>
    <submittedName>
        <fullName evidence="6">Unannotated protein</fullName>
    </submittedName>
</protein>
<dbReference type="InterPro" id="IPR036909">
    <property type="entry name" value="Cyt_c-like_dom_sf"/>
</dbReference>
<evidence type="ECO:0000259" key="5">
    <source>
        <dbReference type="PROSITE" id="PS51007"/>
    </source>
</evidence>
<evidence type="ECO:0000313" key="8">
    <source>
        <dbReference type="EMBL" id="CAB4814939.1"/>
    </source>
</evidence>
<dbReference type="InterPro" id="IPR009056">
    <property type="entry name" value="Cyt_c-like_dom"/>
</dbReference>
<feature type="domain" description="Cytochrome c" evidence="5">
    <location>
        <begin position="60"/>
        <end position="144"/>
    </location>
</feature>
<reference evidence="6" key="1">
    <citation type="submission" date="2020-05" db="EMBL/GenBank/DDBJ databases">
        <authorList>
            <person name="Chiriac C."/>
            <person name="Salcher M."/>
            <person name="Ghai R."/>
            <person name="Kavagutti S V."/>
        </authorList>
    </citation>
    <scope>NUCLEOTIDE SEQUENCE</scope>
</reference>
<feature type="transmembrane region" description="Helical" evidence="4">
    <location>
        <begin position="24"/>
        <end position="42"/>
    </location>
</feature>
<dbReference type="PANTHER" id="PTHR35008:SF8">
    <property type="entry name" value="ALCOHOL DEHYDROGENASE CYTOCHROME C SUBUNIT"/>
    <property type="match status" value="1"/>
</dbReference>
<dbReference type="GO" id="GO:0009055">
    <property type="term" value="F:electron transfer activity"/>
    <property type="evidence" value="ECO:0007669"/>
    <property type="project" value="InterPro"/>
</dbReference>
<dbReference type="GO" id="GO:0046872">
    <property type="term" value="F:metal ion binding"/>
    <property type="evidence" value="ECO:0007669"/>
    <property type="project" value="UniProtKB-KW"/>
</dbReference>
<dbReference type="PROSITE" id="PS51007">
    <property type="entry name" value="CYTC"/>
    <property type="match status" value="1"/>
</dbReference>
<accession>A0A6J6A8Y3</accession>
<dbReference type="AlphaFoldDB" id="A0A6J6A8Y3"/>
<evidence type="ECO:0000256" key="1">
    <source>
        <dbReference type="ARBA" id="ARBA00022617"/>
    </source>
</evidence>
<dbReference type="SUPFAM" id="SSF46626">
    <property type="entry name" value="Cytochrome c"/>
    <property type="match status" value="1"/>
</dbReference>
<dbReference type="EMBL" id="CAEZYF010000001">
    <property type="protein sequence ID" value="CAB4703784.1"/>
    <property type="molecule type" value="Genomic_DNA"/>
</dbReference>
<evidence type="ECO:0000313" key="9">
    <source>
        <dbReference type="EMBL" id="CAB4852906.1"/>
    </source>
</evidence>
<dbReference type="Gene3D" id="1.10.760.10">
    <property type="entry name" value="Cytochrome c-like domain"/>
    <property type="match status" value="1"/>
</dbReference>
<evidence type="ECO:0000256" key="3">
    <source>
        <dbReference type="ARBA" id="ARBA00023004"/>
    </source>
</evidence>
<dbReference type="EMBL" id="CAFBOL010000015">
    <property type="protein sequence ID" value="CAB4982048.1"/>
    <property type="molecule type" value="Genomic_DNA"/>
</dbReference>
<dbReference type="InterPro" id="IPR051459">
    <property type="entry name" value="Cytochrome_c-type_DH"/>
</dbReference>
<organism evidence="6">
    <name type="scientific">freshwater metagenome</name>
    <dbReference type="NCBI Taxonomy" id="449393"/>
    <lineage>
        <taxon>unclassified sequences</taxon>
        <taxon>metagenomes</taxon>
        <taxon>ecological metagenomes</taxon>
    </lineage>
</organism>
<dbReference type="Pfam" id="PF00034">
    <property type="entry name" value="Cytochrom_C"/>
    <property type="match status" value="1"/>
</dbReference>
<dbReference type="EMBL" id="CAFBIY010000172">
    <property type="protein sequence ID" value="CAB4852906.1"/>
    <property type="molecule type" value="Genomic_DNA"/>
</dbReference>
<evidence type="ECO:0000256" key="2">
    <source>
        <dbReference type="ARBA" id="ARBA00022723"/>
    </source>
</evidence>
<keyword evidence="2" id="KW-0479">Metal-binding</keyword>
<name>A0A6J6A8Y3_9ZZZZ</name>